<organism evidence="2 3">
    <name type="scientific">Pseudobacter ginsenosidimutans</name>
    <dbReference type="NCBI Taxonomy" id="661488"/>
    <lineage>
        <taxon>Bacteria</taxon>
        <taxon>Pseudomonadati</taxon>
        <taxon>Bacteroidota</taxon>
        <taxon>Chitinophagia</taxon>
        <taxon>Chitinophagales</taxon>
        <taxon>Chitinophagaceae</taxon>
        <taxon>Pseudobacter</taxon>
    </lineage>
</organism>
<proteinExistence type="predicted"/>
<dbReference type="Proteomes" id="UP000293874">
    <property type="component" value="Unassembled WGS sequence"/>
</dbReference>
<dbReference type="SMART" id="SM00858">
    <property type="entry name" value="SAF"/>
    <property type="match status" value="1"/>
</dbReference>
<dbReference type="Pfam" id="PF08666">
    <property type="entry name" value="SAF"/>
    <property type="match status" value="1"/>
</dbReference>
<dbReference type="PROSITE" id="PS50844">
    <property type="entry name" value="AFP_LIKE"/>
    <property type="match status" value="1"/>
</dbReference>
<evidence type="ECO:0000259" key="1">
    <source>
        <dbReference type="PROSITE" id="PS50844"/>
    </source>
</evidence>
<dbReference type="CDD" id="cd11615">
    <property type="entry name" value="SAF_NeuB_like"/>
    <property type="match status" value="1"/>
</dbReference>
<reference evidence="2 3" key="1">
    <citation type="submission" date="2019-02" db="EMBL/GenBank/DDBJ databases">
        <title>Genomic Encyclopedia of Type Strains, Phase IV (KMG-IV): sequencing the most valuable type-strain genomes for metagenomic binning, comparative biology and taxonomic classification.</title>
        <authorList>
            <person name="Goeker M."/>
        </authorList>
    </citation>
    <scope>NUCLEOTIDE SEQUENCE [LARGE SCALE GENOMIC DNA]</scope>
    <source>
        <strain evidence="2 3">DSM 18116</strain>
    </source>
</reference>
<accession>A0A4Q7MYI0</accession>
<dbReference type="InterPro" id="IPR013132">
    <property type="entry name" value="PseI/NeuA/B-like_N"/>
</dbReference>
<dbReference type="GO" id="GO:0047444">
    <property type="term" value="F:N-acylneuraminate-9-phosphate synthase activity"/>
    <property type="evidence" value="ECO:0007669"/>
    <property type="project" value="TreeGrafter"/>
</dbReference>
<comment type="caution">
    <text evidence="2">The sequence shown here is derived from an EMBL/GenBank/DDBJ whole genome shotgun (WGS) entry which is preliminary data.</text>
</comment>
<dbReference type="NCBIfam" id="TIGR03569">
    <property type="entry name" value="NeuB_NnaB"/>
    <property type="match status" value="1"/>
</dbReference>
<dbReference type="Pfam" id="PF03102">
    <property type="entry name" value="NeuB"/>
    <property type="match status" value="1"/>
</dbReference>
<evidence type="ECO:0000313" key="3">
    <source>
        <dbReference type="Proteomes" id="UP000293874"/>
    </source>
</evidence>
<gene>
    <name evidence="2" type="ORF">EV199_4116</name>
</gene>
<dbReference type="RefSeq" id="WP_207234293.1">
    <property type="nucleotide sequence ID" value="NZ_CP042431.1"/>
</dbReference>
<feature type="domain" description="AFP-like" evidence="1">
    <location>
        <begin position="280"/>
        <end position="337"/>
    </location>
</feature>
<dbReference type="AlphaFoldDB" id="A0A4Q7MYI0"/>
<keyword evidence="3" id="KW-1185">Reference proteome</keyword>
<dbReference type="SUPFAM" id="SSF51569">
    <property type="entry name" value="Aldolase"/>
    <property type="match status" value="1"/>
</dbReference>
<dbReference type="InterPro" id="IPR036732">
    <property type="entry name" value="AFP_Neu5c_C_sf"/>
</dbReference>
<dbReference type="InterPro" id="IPR013785">
    <property type="entry name" value="Aldolase_TIM"/>
</dbReference>
<dbReference type="SUPFAM" id="SSF51269">
    <property type="entry name" value="AFP III-like domain"/>
    <property type="match status" value="1"/>
</dbReference>
<sequence>MSRTYIIAEIGVNHNGNLDLALQSIQEAKKAGADCVKFQTFKAEQIVTQNSPKASYQLAVTDPGESQFSMLKKLELSFDDYRELLKACKAENVDFLSTPYNKADVDFLEKLDVTMYKIASGQLTELPFLRYVARTGKKIYLSTGMGTLSDVFDAVQAIREEGNNNLCVLQCTTNYPSKMEDANIKAMLSIREACKADVGYSDHVPENYACYAAVALGAGVIEKHFTLDKKMDGPDHSSSLDPLEFADLVKGIRAVEMSLGDGIKKPTEAERKNMYGMKRSLVVLKDMNAGEVLEEQYIGFKRPANGLSPNYLDSVIGKKLCKALKKDEPLQTDTINW</sequence>
<dbReference type="InterPro" id="IPR051690">
    <property type="entry name" value="PseI-like"/>
</dbReference>
<dbReference type="PANTHER" id="PTHR42966">
    <property type="entry name" value="N-ACETYLNEURAMINATE SYNTHASE"/>
    <property type="match status" value="1"/>
</dbReference>
<dbReference type="InterPro" id="IPR057736">
    <property type="entry name" value="SAF_PseI/NeuA/NeuB"/>
</dbReference>
<protein>
    <submittedName>
        <fullName evidence="2">N-acetylneuraminate synthase</fullName>
    </submittedName>
</protein>
<dbReference type="PANTHER" id="PTHR42966:SF1">
    <property type="entry name" value="SIALIC ACID SYNTHASE"/>
    <property type="match status" value="1"/>
</dbReference>
<dbReference type="InterPro" id="IPR006190">
    <property type="entry name" value="SAF_AFP_Neu5Ac"/>
</dbReference>
<dbReference type="InterPro" id="IPR020007">
    <property type="entry name" value="NeuB/NeuA"/>
</dbReference>
<dbReference type="Gene3D" id="3.90.1210.10">
    <property type="entry name" value="Antifreeze-like/N-acetylneuraminic acid synthase C-terminal domain"/>
    <property type="match status" value="1"/>
</dbReference>
<dbReference type="EMBL" id="SGXA01000002">
    <property type="protein sequence ID" value="RZS72200.1"/>
    <property type="molecule type" value="Genomic_DNA"/>
</dbReference>
<dbReference type="Gene3D" id="3.20.20.70">
    <property type="entry name" value="Aldolase class I"/>
    <property type="match status" value="1"/>
</dbReference>
<name>A0A4Q7MYI0_9BACT</name>
<dbReference type="InterPro" id="IPR013974">
    <property type="entry name" value="SAF"/>
</dbReference>
<evidence type="ECO:0000313" key="2">
    <source>
        <dbReference type="EMBL" id="RZS72200.1"/>
    </source>
</evidence>
<dbReference type="GO" id="GO:0016051">
    <property type="term" value="P:carbohydrate biosynthetic process"/>
    <property type="evidence" value="ECO:0007669"/>
    <property type="project" value="InterPro"/>
</dbReference>